<dbReference type="AlphaFoldDB" id="A0A918W7C9"/>
<dbReference type="Pfam" id="PF12697">
    <property type="entry name" value="Abhydrolase_6"/>
    <property type="match status" value="1"/>
</dbReference>
<feature type="domain" description="AB hydrolase-1" evidence="2">
    <location>
        <begin position="63"/>
        <end position="264"/>
    </location>
</feature>
<proteinExistence type="predicted"/>
<evidence type="ECO:0000259" key="2">
    <source>
        <dbReference type="Pfam" id="PF12697"/>
    </source>
</evidence>
<reference evidence="3" key="1">
    <citation type="journal article" date="2014" name="Int. J. Syst. Evol. Microbiol.">
        <title>Complete genome sequence of Corynebacterium casei LMG S-19264T (=DSM 44701T), isolated from a smear-ripened cheese.</title>
        <authorList>
            <consortium name="US DOE Joint Genome Institute (JGI-PGF)"/>
            <person name="Walter F."/>
            <person name="Albersmeier A."/>
            <person name="Kalinowski J."/>
            <person name="Ruckert C."/>
        </authorList>
    </citation>
    <scope>NUCLEOTIDE SEQUENCE</scope>
    <source>
        <strain evidence="3">KCTC 23077</strain>
    </source>
</reference>
<feature type="compositionally biased region" description="Basic and acidic residues" evidence="1">
    <location>
        <begin position="1"/>
        <end position="39"/>
    </location>
</feature>
<organism evidence="3 4">
    <name type="scientific">Cognatilysobacter bugurensis</name>
    <dbReference type="NCBI Taxonomy" id="543356"/>
    <lineage>
        <taxon>Bacteria</taxon>
        <taxon>Pseudomonadati</taxon>
        <taxon>Pseudomonadota</taxon>
        <taxon>Gammaproteobacteria</taxon>
        <taxon>Lysobacterales</taxon>
        <taxon>Lysobacteraceae</taxon>
        <taxon>Cognatilysobacter</taxon>
    </lineage>
</organism>
<evidence type="ECO:0000313" key="4">
    <source>
        <dbReference type="Proteomes" id="UP000646426"/>
    </source>
</evidence>
<comment type="caution">
    <text evidence="3">The sequence shown here is derived from an EMBL/GenBank/DDBJ whole genome shotgun (WGS) entry which is preliminary data.</text>
</comment>
<evidence type="ECO:0000313" key="3">
    <source>
        <dbReference type="EMBL" id="GHA77052.1"/>
    </source>
</evidence>
<feature type="region of interest" description="Disordered" evidence="1">
    <location>
        <begin position="1"/>
        <end position="45"/>
    </location>
</feature>
<dbReference type="Proteomes" id="UP000646426">
    <property type="component" value="Unassembled WGS sequence"/>
</dbReference>
<dbReference type="SUPFAM" id="SSF53474">
    <property type="entry name" value="alpha/beta-Hydrolases"/>
    <property type="match status" value="1"/>
</dbReference>
<name>A0A918W7C9_9GAMM</name>
<dbReference type="InterPro" id="IPR000073">
    <property type="entry name" value="AB_hydrolase_1"/>
</dbReference>
<dbReference type="EMBL" id="BMYD01000001">
    <property type="protein sequence ID" value="GHA77052.1"/>
    <property type="molecule type" value="Genomic_DNA"/>
</dbReference>
<keyword evidence="4" id="KW-1185">Reference proteome</keyword>
<dbReference type="Gene3D" id="3.40.50.1820">
    <property type="entry name" value="alpha/beta hydrolase"/>
    <property type="match status" value="1"/>
</dbReference>
<evidence type="ECO:0000256" key="1">
    <source>
        <dbReference type="SAM" id="MobiDB-lite"/>
    </source>
</evidence>
<protein>
    <recommendedName>
        <fullName evidence="2">AB hydrolase-1 domain-containing protein</fullName>
    </recommendedName>
</protein>
<accession>A0A918W7C9</accession>
<reference evidence="3" key="2">
    <citation type="submission" date="2020-09" db="EMBL/GenBank/DDBJ databases">
        <authorList>
            <person name="Sun Q."/>
            <person name="Kim S."/>
        </authorList>
    </citation>
    <scope>NUCLEOTIDE SEQUENCE</scope>
    <source>
        <strain evidence="3">KCTC 23077</strain>
    </source>
</reference>
<dbReference type="InterPro" id="IPR029058">
    <property type="entry name" value="AB_hydrolase_fold"/>
</dbReference>
<sequence>MIALRWDNRTMDRATARPRDRTPARMQRRDTSRMSDIDTQRPPGRVAAGRYQDDLRTGIAHALCVHGAGGGAWEWALWRGVFNAHGVECGAIDLQPADGGPASTGVDDYVAQVRIALTAMPRPRALVGASLGGLLALACADDADALVLVNPLPPTPWASRLPPHTWPDVVRWSTDARLASTRRALFDSDEATVIEAMRRWRDESGRVLRDAHAGLDVEPPRCPVLCIASGRDEDVPPALTAECAFAWSADLMRLPEASHVGPLLGREATSTAARVVGWLQARRDRSGELRVPPR</sequence>
<gene>
    <name evidence="3" type="ORF">GCM10007067_12950</name>
</gene>